<dbReference type="EMBL" id="JBEDNZ010000022">
    <property type="protein sequence ID" value="KAL0818181.1"/>
    <property type="molecule type" value="Genomic_DNA"/>
</dbReference>
<organism evidence="1 2">
    <name type="scientific">Loxostege sticticalis</name>
    <name type="common">Beet webworm moth</name>
    <dbReference type="NCBI Taxonomy" id="481309"/>
    <lineage>
        <taxon>Eukaryota</taxon>
        <taxon>Metazoa</taxon>
        <taxon>Ecdysozoa</taxon>
        <taxon>Arthropoda</taxon>
        <taxon>Hexapoda</taxon>
        <taxon>Insecta</taxon>
        <taxon>Pterygota</taxon>
        <taxon>Neoptera</taxon>
        <taxon>Endopterygota</taxon>
        <taxon>Lepidoptera</taxon>
        <taxon>Glossata</taxon>
        <taxon>Ditrysia</taxon>
        <taxon>Pyraloidea</taxon>
        <taxon>Crambidae</taxon>
        <taxon>Pyraustinae</taxon>
        <taxon>Loxostege</taxon>
    </lineage>
</organism>
<dbReference type="Proteomes" id="UP001549921">
    <property type="component" value="Unassembled WGS sequence"/>
</dbReference>
<comment type="caution">
    <text evidence="1">The sequence shown here is derived from an EMBL/GenBank/DDBJ whole genome shotgun (WGS) entry which is preliminary data.</text>
</comment>
<protein>
    <recommendedName>
        <fullName evidence="3">Gag-like protein</fullName>
    </recommendedName>
</protein>
<sequence length="532" mass="58434">MNEPPDPGESPPVAGTFVTIEMASNSFAPLVGPMVPISNDSAMDTDGAPSTSNRKRSRVHRCKLCNKRKRKNRGQEIRENDCACDAVPSPVQSPSPSPKKNTNVPMDAQMNVVQPNIEKDSQPSSTLDLSRKCYNNTDVAPYIVHVQRVLKSPNDGSTMHSVSFGKFLQKNGFKNIIQGSVKQIGRNKIALSFSDFTDANSFINHQSLAPNDLKAFIPSFNVTRMGLVRGIPAEWSPEEIIANTKVPIGCGEIIKVRRLNHKTFINGTAKWNPSQSVVITFDGQVLPKRIFVCYNALSVELYIYPTIQCYNCCRFGHTKVQCRSKPRCFKCGQDHTGDSCNMDEDNGSCCLCSGSHFATSKSCPELARQKQIKSYMANNCVSYAEASKLHPPVSKSFADVVSSSPVKKVSQSYRLNVNNETPTSNTHKKTVFLKPRSPPPPTKGYDKQAHQALIKDFTIPTPNNGCALNNTPMDQPSPNLKQITDLIVVLINLLTQFSNNSPPNVASVIDLISQNIQNGSSQDSAVELLQSN</sequence>
<proteinExistence type="predicted"/>
<evidence type="ECO:0000313" key="1">
    <source>
        <dbReference type="EMBL" id="KAL0818181.1"/>
    </source>
</evidence>
<gene>
    <name evidence="1" type="ORF">ABMA28_008693</name>
</gene>
<reference evidence="1 2" key="1">
    <citation type="submission" date="2024-06" db="EMBL/GenBank/DDBJ databases">
        <title>A chromosome-level genome assembly of beet webworm, Loxostege sticticalis.</title>
        <authorList>
            <person name="Zhang Y."/>
        </authorList>
    </citation>
    <scope>NUCLEOTIDE SEQUENCE [LARGE SCALE GENOMIC DNA]</scope>
    <source>
        <strain evidence="1">AQ028</strain>
        <tissue evidence="1">Male pupae</tissue>
    </source>
</reference>
<evidence type="ECO:0008006" key="3">
    <source>
        <dbReference type="Google" id="ProtNLM"/>
    </source>
</evidence>
<name>A0ABD0SF69_LOXSC</name>
<dbReference type="AlphaFoldDB" id="A0ABD0SF69"/>
<evidence type="ECO:0000313" key="2">
    <source>
        <dbReference type="Proteomes" id="UP001549921"/>
    </source>
</evidence>
<accession>A0ABD0SF69</accession>